<protein>
    <recommendedName>
        <fullName evidence="2">DAGKc domain-containing protein</fullName>
    </recommendedName>
</protein>
<dbReference type="EMBL" id="AP024086">
    <property type="protein sequence ID" value="BCL61857.1"/>
    <property type="molecule type" value="Genomic_DNA"/>
</dbReference>
<reference evidence="3" key="1">
    <citation type="submission" date="2020-09" db="EMBL/GenBank/DDBJ databases">
        <title>Desulfogranum mesoprofundum gen. nov., sp. nov., a novel mesophilic, sulfate-reducing chemolithoautotroph isolated from a deep-sea hydrothermal vent chimney in the Suiyo Seamount.</title>
        <authorList>
            <person name="Hashimoto Y."/>
            <person name="Nakagawa S."/>
        </authorList>
    </citation>
    <scope>NUCLEOTIDE SEQUENCE</scope>
    <source>
        <strain evidence="3">KT2</strain>
    </source>
</reference>
<dbReference type="AlphaFoldDB" id="A0A8D5FHT0"/>
<evidence type="ECO:0000313" key="3">
    <source>
        <dbReference type="EMBL" id="BCL61857.1"/>
    </source>
</evidence>
<keyword evidence="1" id="KW-1133">Transmembrane helix</keyword>
<dbReference type="GO" id="GO:0016301">
    <property type="term" value="F:kinase activity"/>
    <property type="evidence" value="ECO:0007669"/>
    <property type="project" value="InterPro"/>
</dbReference>
<feature type="transmembrane region" description="Helical" evidence="1">
    <location>
        <begin position="141"/>
        <end position="163"/>
    </location>
</feature>
<feature type="domain" description="DAGKc" evidence="2">
    <location>
        <begin position="30"/>
        <end position="93"/>
    </location>
</feature>
<accession>A0A8D5FHT0</accession>
<dbReference type="KEGG" id="dbk:DGMP_25500"/>
<gene>
    <name evidence="3" type="ORF">DGMP_25500</name>
</gene>
<organism evidence="3 4">
    <name type="scientific">Desulfomarina profundi</name>
    <dbReference type="NCBI Taxonomy" id="2772557"/>
    <lineage>
        <taxon>Bacteria</taxon>
        <taxon>Pseudomonadati</taxon>
        <taxon>Thermodesulfobacteriota</taxon>
        <taxon>Desulfobulbia</taxon>
        <taxon>Desulfobulbales</taxon>
        <taxon>Desulfobulbaceae</taxon>
        <taxon>Desulfomarina</taxon>
    </lineage>
</organism>
<evidence type="ECO:0000313" key="4">
    <source>
        <dbReference type="Proteomes" id="UP000826725"/>
    </source>
</evidence>
<sequence>MMKVLSVGNFTHHHPKLEITNISEKELQGWKNCAEFRYIIINGGDGTLRRVISKLQDQLDEKVFILNPTGSFNVVARMNRVPAIGDILEQLAGDKEVPTTIQNIYYLNEHFFFFSAGNMGDLLHIVFSEIMRIGFLKKRGLLRYLVSIVLLSPVFLMISPFLLMSSTRFFIYTPFSFIRRFGSFHGQVEEMTLQYESDCHLVELDGDIVVIEANRIDIGHAGSFRLAVTG</sequence>
<name>A0A8D5FHT0_9BACT</name>
<evidence type="ECO:0000259" key="2">
    <source>
        <dbReference type="Pfam" id="PF00781"/>
    </source>
</evidence>
<evidence type="ECO:0000256" key="1">
    <source>
        <dbReference type="SAM" id="Phobius"/>
    </source>
</evidence>
<dbReference type="InterPro" id="IPR001206">
    <property type="entry name" value="Diacylglycerol_kinase_cat_dom"/>
</dbReference>
<keyword evidence="4" id="KW-1185">Reference proteome</keyword>
<dbReference type="Proteomes" id="UP000826725">
    <property type="component" value="Chromosome"/>
</dbReference>
<keyword evidence="1" id="KW-0472">Membrane</keyword>
<proteinExistence type="predicted"/>
<keyword evidence="1" id="KW-0812">Transmembrane</keyword>
<dbReference type="RefSeq" id="WP_228854272.1">
    <property type="nucleotide sequence ID" value="NZ_AP024086.1"/>
</dbReference>
<dbReference type="Pfam" id="PF00781">
    <property type="entry name" value="DAGK_cat"/>
    <property type="match status" value="1"/>
</dbReference>